<feature type="compositionally biased region" description="Low complexity" evidence="1">
    <location>
        <begin position="43"/>
        <end position="64"/>
    </location>
</feature>
<dbReference type="Pfam" id="PF12855">
    <property type="entry name" value="Ecl1"/>
    <property type="match status" value="1"/>
</dbReference>
<dbReference type="EMBL" id="QWIM01002021">
    <property type="protein sequence ID" value="RMY18919.1"/>
    <property type="molecule type" value="Genomic_DNA"/>
</dbReference>
<feature type="compositionally biased region" description="Low complexity" evidence="1">
    <location>
        <begin position="106"/>
        <end position="142"/>
    </location>
</feature>
<evidence type="ECO:0000313" key="2">
    <source>
        <dbReference type="EMBL" id="RMX98056.1"/>
    </source>
</evidence>
<dbReference type="OrthoDB" id="2563506at2759"/>
<gene>
    <name evidence="3" type="ORF">D0866_13016</name>
    <name evidence="2" type="ORF">D0867_12566</name>
</gene>
<evidence type="ECO:0000313" key="5">
    <source>
        <dbReference type="Proteomes" id="UP000276864"/>
    </source>
</evidence>
<comment type="caution">
    <text evidence="2">The sequence shown here is derived from an EMBL/GenBank/DDBJ whole genome shotgun (WGS) entry which is preliminary data.</text>
</comment>
<dbReference type="EMBL" id="QWIL01001964">
    <property type="protein sequence ID" value="RMX98056.1"/>
    <property type="molecule type" value="Genomic_DNA"/>
</dbReference>
<feature type="region of interest" description="Disordered" evidence="1">
    <location>
        <begin position="76"/>
        <end position="142"/>
    </location>
</feature>
<dbReference type="AlphaFoldDB" id="A0A3M6Y5F2"/>
<protein>
    <submittedName>
        <fullName evidence="2">Uncharacterized protein</fullName>
    </submittedName>
</protein>
<accession>A0A3M6Y5F2</accession>
<sequence length="172" mass="18338">MDCDFCLACDKQSPNGAYCSQQCRLADLENASRPAPPSPRSPLAPANAARLSWSSQTSTQDSSSNYVLSPAFDFAAANKPGSTSPRQIGRDYSTHDSYFMRTPTEQQQSQSIASQRAITPCSSRTSLSSNVSSSGGCVSSTSGISQKAKAELDGYFSSFSQAKAAKRRPSLR</sequence>
<feature type="region of interest" description="Disordered" evidence="1">
    <location>
        <begin position="30"/>
        <end position="64"/>
    </location>
</feature>
<proteinExistence type="predicted"/>
<dbReference type="Proteomes" id="UP000276864">
    <property type="component" value="Unassembled WGS sequence"/>
</dbReference>
<reference evidence="4 5" key="1">
    <citation type="journal article" date="2018" name="BMC Genomics">
        <title>Genomic evidence for intraspecific hybridization in a clonal and extremely halotolerant yeast.</title>
        <authorList>
            <person name="Gostincar C."/>
            <person name="Stajich J.E."/>
            <person name="Zupancic J."/>
            <person name="Zalar P."/>
            <person name="Gunde-Cimerman N."/>
        </authorList>
    </citation>
    <scope>NUCLEOTIDE SEQUENCE [LARGE SCALE GENOMIC DNA]</scope>
    <source>
        <strain evidence="3 5">EXF-6651</strain>
        <strain evidence="2 4">EXF-6669</strain>
    </source>
</reference>
<dbReference type="Proteomes" id="UP000271337">
    <property type="component" value="Unassembled WGS sequence"/>
</dbReference>
<organism evidence="2 4">
    <name type="scientific">Hortaea werneckii</name>
    <name type="common">Black yeast</name>
    <name type="synonym">Cladosporium werneckii</name>
    <dbReference type="NCBI Taxonomy" id="91943"/>
    <lineage>
        <taxon>Eukaryota</taxon>
        <taxon>Fungi</taxon>
        <taxon>Dikarya</taxon>
        <taxon>Ascomycota</taxon>
        <taxon>Pezizomycotina</taxon>
        <taxon>Dothideomycetes</taxon>
        <taxon>Dothideomycetidae</taxon>
        <taxon>Mycosphaerellales</taxon>
        <taxon>Teratosphaeriaceae</taxon>
        <taxon>Hortaea</taxon>
    </lineage>
</organism>
<name>A0A3M6Y5F2_HORWE</name>
<evidence type="ECO:0000313" key="3">
    <source>
        <dbReference type="EMBL" id="RMY18919.1"/>
    </source>
</evidence>
<evidence type="ECO:0000313" key="4">
    <source>
        <dbReference type="Proteomes" id="UP000271337"/>
    </source>
</evidence>
<evidence type="ECO:0000256" key="1">
    <source>
        <dbReference type="SAM" id="MobiDB-lite"/>
    </source>
</evidence>
<dbReference type="InterPro" id="IPR024368">
    <property type="entry name" value="Ecl1/2/3"/>
</dbReference>